<keyword evidence="1 3" id="KW-0238">DNA-binding</keyword>
<dbReference type="Gene3D" id="1.10.260.40">
    <property type="entry name" value="lambda repressor-like DNA-binding domains"/>
    <property type="match status" value="1"/>
</dbReference>
<proteinExistence type="predicted"/>
<accession>A0A1H7FE78</accession>
<dbReference type="SUPFAM" id="SSF47413">
    <property type="entry name" value="lambda repressor-like DNA-binding domains"/>
    <property type="match status" value="1"/>
</dbReference>
<evidence type="ECO:0000256" key="1">
    <source>
        <dbReference type="ARBA" id="ARBA00023125"/>
    </source>
</evidence>
<name>A0A1H7FE78_9SPHI</name>
<dbReference type="Pfam" id="PF01381">
    <property type="entry name" value="HTH_3"/>
    <property type="match status" value="1"/>
</dbReference>
<dbReference type="SMART" id="SM00530">
    <property type="entry name" value="HTH_XRE"/>
    <property type="match status" value="1"/>
</dbReference>
<dbReference type="STRING" id="332977.SAMN05421740_101320"/>
<dbReference type="CDD" id="cd00093">
    <property type="entry name" value="HTH_XRE"/>
    <property type="match status" value="1"/>
</dbReference>
<sequence length="139" mass="15871">MLIIENMKTGLSIDELLISIGKNLSAIRNAKRETQDGVAKSIGVTHPVVSKIESGQYNLTFDLLIKLCNHFEVSLEQILDLDISQIFNFTQKNKSGDRHKQFVVHEHTDGYDLLVKQLQSEISYLRNFIEKNLETTKKP</sequence>
<keyword evidence="4" id="KW-1185">Reference proteome</keyword>
<dbReference type="EMBL" id="FNZR01000001">
    <property type="protein sequence ID" value="SEK24288.1"/>
    <property type="molecule type" value="Genomic_DNA"/>
</dbReference>
<protein>
    <submittedName>
        <fullName evidence="3">DNA-binding transcriptional regulator, XRE-family HTH domain</fullName>
    </submittedName>
</protein>
<organism evidence="3 4">
    <name type="scientific">Parapedobacter koreensis</name>
    <dbReference type="NCBI Taxonomy" id="332977"/>
    <lineage>
        <taxon>Bacteria</taxon>
        <taxon>Pseudomonadati</taxon>
        <taxon>Bacteroidota</taxon>
        <taxon>Sphingobacteriia</taxon>
        <taxon>Sphingobacteriales</taxon>
        <taxon>Sphingobacteriaceae</taxon>
        <taxon>Parapedobacter</taxon>
    </lineage>
</organism>
<dbReference type="InterPro" id="IPR001387">
    <property type="entry name" value="Cro/C1-type_HTH"/>
</dbReference>
<gene>
    <name evidence="3" type="ORF">SAMN05421740_101320</name>
</gene>
<reference evidence="4" key="1">
    <citation type="submission" date="2016-10" db="EMBL/GenBank/DDBJ databases">
        <authorList>
            <person name="Varghese N."/>
            <person name="Submissions S."/>
        </authorList>
    </citation>
    <scope>NUCLEOTIDE SEQUENCE [LARGE SCALE GENOMIC DNA]</scope>
    <source>
        <strain evidence="4">Jip14</strain>
    </source>
</reference>
<evidence type="ECO:0000313" key="4">
    <source>
        <dbReference type="Proteomes" id="UP000198916"/>
    </source>
</evidence>
<feature type="domain" description="HTH cro/C1-type" evidence="2">
    <location>
        <begin position="24"/>
        <end position="78"/>
    </location>
</feature>
<dbReference type="PANTHER" id="PTHR46558:SF4">
    <property type="entry name" value="DNA-BIDING PHAGE PROTEIN"/>
    <property type="match status" value="1"/>
</dbReference>
<evidence type="ECO:0000259" key="2">
    <source>
        <dbReference type="PROSITE" id="PS50943"/>
    </source>
</evidence>
<evidence type="ECO:0000313" key="3">
    <source>
        <dbReference type="EMBL" id="SEK24288.1"/>
    </source>
</evidence>
<dbReference type="InterPro" id="IPR010982">
    <property type="entry name" value="Lambda_DNA-bd_dom_sf"/>
</dbReference>
<dbReference type="Proteomes" id="UP000198916">
    <property type="component" value="Unassembled WGS sequence"/>
</dbReference>
<dbReference type="PANTHER" id="PTHR46558">
    <property type="entry name" value="TRACRIPTIONAL REGULATORY PROTEIN-RELATED-RELATED"/>
    <property type="match status" value="1"/>
</dbReference>
<dbReference type="PROSITE" id="PS50943">
    <property type="entry name" value="HTH_CROC1"/>
    <property type="match status" value="1"/>
</dbReference>
<dbReference type="AlphaFoldDB" id="A0A1H7FE78"/>
<dbReference type="GO" id="GO:0003677">
    <property type="term" value="F:DNA binding"/>
    <property type="evidence" value="ECO:0007669"/>
    <property type="project" value="UniProtKB-KW"/>
</dbReference>